<dbReference type="InterPro" id="IPR028055">
    <property type="entry name" value="YidC/Oxa/ALB_C"/>
</dbReference>
<evidence type="ECO:0000256" key="1">
    <source>
        <dbReference type="ARBA" id="ARBA00004141"/>
    </source>
</evidence>
<evidence type="ECO:0000256" key="4">
    <source>
        <dbReference type="ARBA" id="ARBA00022989"/>
    </source>
</evidence>
<evidence type="ECO:0000313" key="11">
    <source>
        <dbReference type="Proteomes" id="UP000316621"/>
    </source>
</evidence>
<dbReference type="GO" id="GO:0005743">
    <property type="term" value="C:mitochondrial inner membrane"/>
    <property type="evidence" value="ECO:0007669"/>
    <property type="project" value="TreeGrafter"/>
</dbReference>
<sequence>MAYRRSLTSRVSLLRDGFHPSFSYIANGSDDRKHEQHPVADKCRPGDDKFLSRGYHSGNLNNGSAGFGSLFQERRSLLSFGSYASIGSSFHRFTSSSSGGREGVNTLGGASAFGEGSDKFEYVKDVAEVLSDETMEVVTSAAPVAIEVVTSVAPVVSEVSIAAAESFPPVAALQYLIDGFHNLLPMGAPLPDHPNWWLAIVLSTLLIRTATVPLLIEQLKSTSKLTLLRPRLEEIKEQMSDSAEEPISMAEGQQRLKALFNEYGVTPFTPLKGILIQGPIFISFYLAITNMVEKIPSFKEGGAFWFTDLTTPDPLYILPILTALTFLISVEFNMQDGMQGNPAAQTMKKVSRGFAAFMVPLTASFPKAIFCYWITSNVFTLIYGVVIKLPAVRKLFNIPTIDMPPPTTGPQPAFSLFGSSKPSSKVSEKLRILEEQVKNKDSKTKSEPNE</sequence>
<gene>
    <name evidence="10" type="ORF">C5167_047607</name>
</gene>
<evidence type="ECO:0000256" key="6">
    <source>
        <dbReference type="RuleBase" id="RU003945"/>
    </source>
</evidence>
<dbReference type="GO" id="GO:0032979">
    <property type="term" value="P:protein insertion into mitochondrial inner membrane from matrix"/>
    <property type="evidence" value="ECO:0007669"/>
    <property type="project" value="TreeGrafter"/>
</dbReference>
<keyword evidence="5 8" id="KW-0472">Membrane</keyword>
<keyword evidence="11" id="KW-1185">Reference proteome</keyword>
<evidence type="ECO:0000256" key="8">
    <source>
        <dbReference type="SAM" id="Phobius"/>
    </source>
</evidence>
<dbReference type="Gramene" id="RZC84823">
    <property type="protein sequence ID" value="RZC84823"/>
    <property type="gene ID" value="C5167_047607"/>
</dbReference>
<evidence type="ECO:0000256" key="2">
    <source>
        <dbReference type="ARBA" id="ARBA00010583"/>
    </source>
</evidence>
<dbReference type="Proteomes" id="UP000316621">
    <property type="component" value="Chromosome 11"/>
</dbReference>
<proteinExistence type="inferred from homology"/>
<evidence type="ECO:0000256" key="7">
    <source>
        <dbReference type="SAM" id="MobiDB-lite"/>
    </source>
</evidence>
<keyword evidence="3 6" id="KW-0812">Transmembrane</keyword>
<reference evidence="10 11" key="1">
    <citation type="journal article" date="2018" name="Science">
        <title>The opium poppy genome and morphinan production.</title>
        <authorList>
            <person name="Guo L."/>
            <person name="Winzer T."/>
            <person name="Yang X."/>
            <person name="Li Y."/>
            <person name="Ning Z."/>
            <person name="He Z."/>
            <person name="Teodor R."/>
            <person name="Lu Y."/>
            <person name="Bowser T.A."/>
            <person name="Graham I.A."/>
            <person name="Ye K."/>
        </authorList>
    </citation>
    <scope>NUCLEOTIDE SEQUENCE [LARGE SCALE GENOMIC DNA]</scope>
    <source>
        <strain evidence="11">cv. HN1</strain>
        <tissue evidence="10">Leaves</tissue>
    </source>
</reference>
<dbReference type="Pfam" id="PF02096">
    <property type="entry name" value="60KD_IMP"/>
    <property type="match status" value="1"/>
</dbReference>
<name>A0A4Y7LH53_PAPSO</name>
<dbReference type="PANTHER" id="PTHR12428:SF34">
    <property type="entry name" value="MITOCHONDRIAL INNER MEMBRANE PROTEIN OXA1-LIKE"/>
    <property type="match status" value="1"/>
</dbReference>
<keyword evidence="4 8" id="KW-1133">Transmembrane helix</keyword>
<feature type="transmembrane region" description="Helical" evidence="8">
    <location>
        <begin position="315"/>
        <end position="334"/>
    </location>
</feature>
<protein>
    <recommendedName>
        <fullName evidence="9">Membrane insertase YidC/Oxa/ALB C-terminal domain-containing protein</fullName>
    </recommendedName>
</protein>
<dbReference type="InterPro" id="IPR001708">
    <property type="entry name" value="YidC/ALB3/OXA1/COX18"/>
</dbReference>
<dbReference type="STRING" id="3469.A0A4Y7LH53"/>
<dbReference type="EMBL" id="CM010725">
    <property type="protein sequence ID" value="RZC84823.1"/>
    <property type="molecule type" value="Genomic_DNA"/>
</dbReference>
<evidence type="ECO:0000259" key="9">
    <source>
        <dbReference type="Pfam" id="PF02096"/>
    </source>
</evidence>
<accession>A0A4Y7LH53</accession>
<dbReference type="NCBIfam" id="TIGR03592">
    <property type="entry name" value="yidC_oxa1_cterm"/>
    <property type="match status" value="1"/>
</dbReference>
<comment type="similarity">
    <text evidence="6">Belongs to the OXA1/ALB3/YidC family.</text>
</comment>
<dbReference type="OrthoDB" id="2148490at2759"/>
<comment type="similarity">
    <text evidence="2">Belongs to the OXA1/ALB3/YidC (TC 2.A.9.2) family.</text>
</comment>
<organism evidence="10 11">
    <name type="scientific">Papaver somniferum</name>
    <name type="common">Opium poppy</name>
    <dbReference type="NCBI Taxonomy" id="3469"/>
    <lineage>
        <taxon>Eukaryota</taxon>
        <taxon>Viridiplantae</taxon>
        <taxon>Streptophyta</taxon>
        <taxon>Embryophyta</taxon>
        <taxon>Tracheophyta</taxon>
        <taxon>Spermatophyta</taxon>
        <taxon>Magnoliopsida</taxon>
        <taxon>Ranunculales</taxon>
        <taxon>Papaveraceae</taxon>
        <taxon>Papaveroideae</taxon>
        <taxon>Papaver</taxon>
    </lineage>
</organism>
<dbReference type="CDD" id="cd20069">
    <property type="entry name" value="5TM_Oxa1-like"/>
    <property type="match status" value="1"/>
</dbReference>
<dbReference type="AlphaFoldDB" id="A0A4Y7LH53"/>
<dbReference type="GO" id="GO:0032977">
    <property type="term" value="F:membrane insertase activity"/>
    <property type="evidence" value="ECO:0007669"/>
    <property type="project" value="InterPro"/>
</dbReference>
<dbReference type="PANTHER" id="PTHR12428">
    <property type="entry name" value="OXA1"/>
    <property type="match status" value="1"/>
</dbReference>
<comment type="subcellular location">
    <subcellularLocation>
        <location evidence="1 6">Membrane</location>
        <topology evidence="1 6">Multi-pass membrane protein</topology>
    </subcellularLocation>
</comment>
<evidence type="ECO:0000256" key="5">
    <source>
        <dbReference type="ARBA" id="ARBA00023136"/>
    </source>
</evidence>
<evidence type="ECO:0000256" key="3">
    <source>
        <dbReference type="ARBA" id="ARBA00022692"/>
    </source>
</evidence>
<feature type="region of interest" description="Disordered" evidence="7">
    <location>
        <begin position="407"/>
        <end position="428"/>
    </location>
</feature>
<feature type="domain" description="Membrane insertase YidC/Oxa/ALB C-terminal" evidence="9">
    <location>
        <begin position="196"/>
        <end position="387"/>
    </location>
</feature>
<evidence type="ECO:0000313" key="10">
    <source>
        <dbReference type="EMBL" id="RZC84823.1"/>
    </source>
</evidence>
<feature type="transmembrane region" description="Helical" evidence="8">
    <location>
        <begin position="354"/>
        <end position="375"/>
    </location>
</feature>
<dbReference type="OMA" id="AMTQDHT"/>